<dbReference type="Proteomes" id="UP001239462">
    <property type="component" value="Unassembled WGS sequence"/>
</dbReference>
<protein>
    <submittedName>
        <fullName evidence="1">Uncharacterized protein</fullName>
    </submittedName>
</protein>
<proteinExistence type="predicted"/>
<sequence>MSLSIDQRLPGSVRRYMMVRRSTFQVTKCTVPRQPLDEFLNLDIEFDFSTVTPIVPDEIGEVALVTVHFNPTGSRRLSETFWEWLPSLGVLRDVLQVVEVTFPKSTRSIEFARVIEGGPQHWMWQKEAMINRVIANLPPNITMVGWIDHDLCLTRRSWLVDAIELLRKGADAVQLFERVIFLDMNHREIHQRGGRVAGLKTTRGGGCPGGAWIAKRSLLETMGGLPITNVVGSGDEIFAQALLGPPADGQLKSTLFDTSPGLVASYQDYIAQGRSLDPNVRHVRSLAYHLWHGRKEDRQYLSREAILKRHCFDPAEDIAIDPNGLLRWASDKPELHREVREYFVNRRDDEP</sequence>
<evidence type="ECO:0000313" key="1">
    <source>
        <dbReference type="EMBL" id="MDM4017076.1"/>
    </source>
</evidence>
<evidence type="ECO:0000313" key="2">
    <source>
        <dbReference type="Proteomes" id="UP001239462"/>
    </source>
</evidence>
<organism evidence="1 2">
    <name type="scientific">Roseiconus lacunae</name>
    <dbReference type="NCBI Taxonomy" id="2605694"/>
    <lineage>
        <taxon>Bacteria</taxon>
        <taxon>Pseudomonadati</taxon>
        <taxon>Planctomycetota</taxon>
        <taxon>Planctomycetia</taxon>
        <taxon>Pirellulales</taxon>
        <taxon>Pirellulaceae</taxon>
        <taxon>Roseiconus</taxon>
    </lineage>
</organism>
<dbReference type="EMBL" id="JASZZN010000012">
    <property type="protein sequence ID" value="MDM4017076.1"/>
    <property type="molecule type" value="Genomic_DNA"/>
</dbReference>
<accession>A0ABT7PKR0</accession>
<comment type="caution">
    <text evidence="1">The sequence shown here is derived from an EMBL/GenBank/DDBJ whole genome shotgun (WGS) entry which is preliminary data.</text>
</comment>
<dbReference type="RefSeq" id="WP_230775896.1">
    <property type="nucleotide sequence ID" value="NZ_JAJMQV010000083.1"/>
</dbReference>
<reference evidence="1 2" key="1">
    <citation type="submission" date="2023-06" db="EMBL/GenBank/DDBJ databases">
        <title>Roseiconus lacunae JC819 isolated from Gulf of Mannar region, Tamil Nadu.</title>
        <authorList>
            <person name="Pk S."/>
            <person name="Ch S."/>
            <person name="Ch V.R."/>
        </authorList>
    </citation>
    <scope>NUCLEOTIDE SEQUENCE [LARGE SCALE GENOMIC DNA]</scope>
    <source>
        <strain evidence="1 2">JC819</strain>
    </source>
</reference>
<gene>
    <name evidence="1" type="ORF">QTN89_16640</name>
</gene>
<keyword evidence="2" id="KW-1185">Reference proteome</keyword>
<name>A0ABT7PKR0_9BACT</name>